<keyword evidence="1" id="KW-0812">Transmembrane</keyword>
<evidence type="ECO:0000256" key="1">
    <source>
        <dbReference type="SAM" id="Phobius"/>
    </source>
</evidence>
<evidence type="ECO:0000313" key="3">
    <source>
        <dbReference type="Proteomes" id="UP000754750"/>
    </source>
</evidence>
<keyword evidence="1" id="KW-0472">Membrane</keyword>
<sequence>MSTTVTVLTLAIAVLVFLRERPRRKETRQIWALCALSGVLGLLVPGGAFALQVAQSLMQGLLSGCCLLAVRKERFSKERRARFLHSQRRAAKYCPSSRVPAEHPRVGRCA</sequence>
<dbReference type="Proteomes" id="UP000754750">
    <property type="component" value="Unassembled WGS sequence"/>
</dbReference>
<dbReference type="RefSeq" id="WP_326840237.1">
    <property type="nucleotide sequence ID" value="NZ_SVNY01000003.1"/>
</dbReference>
<evidence type="ECO:0000313" key="2">
    <source>
        <dbReference type="EMBL" id="MBE6833187.1"/>
    </source>
</evidence>
<comment type="caution">
    <text evidence="2">The sequence shown here is derived from an EMBL/GenBank/DDBJ whole genome shotgun (WGS) entry which is preliminary data.</text>
</comment>
<gene>
    <name evidence="2" type="ORF">E7512_06340</name>
</gene>
<keyword evidence="1" id="KW-1133">Transmembrane helix</keyword>
<organism evidence="2 3">
    <name type="scientific">Faecalispora sporosphaeroides</name>
    <dbReference type="NCBI Taxonomy" id="1549"/>
    <lineage>
        <taxon>Bacteria</taxon>
        <taxon>Bacillati</taxon>
        <taxon>Bacillota</taxon>
        <taxon>Clostridia</taxon>
        <taxon>Eubacteriales</taxon>
        <taxon>Oscillospiraceae</taxon>
        <taxon>Faecalispora</taxon>
    </lineage>
</organism>
<feature type="transmembrane region" description="Helical" evidence="1">
    <location>
        <begin position="29"/>
        <end position="51"/>
    </location>
</feature>
<reference evidence="2" key="1">
    <citation type="submission" date="2019-04" db="EMBL/GenBank/DDBJ databases">
        <title>Evolution of Biomass-Degrading Anaerobic Consortia Revealed by Metagenomics.</title>
        <authorList>
            <person name="Peng X."/>
        </authorList>
    </citation>
    <scope>NUCLEOTIDE SEQUENCE</scope>
    <source>
        <strain evidence="2">SIG551</strain>
    </source>
</reference>
<dbReference type="EMBL" id="SVNY01000003">
    <property type="protein sequence ID" value="MBE6833187.1"/>
    <property type="molecule type" value="Genomic_DNA"/>
</dbReference>
<protein>
    <submittedName>
        <fullName evidence="2">Uncharacterized protein</fullName>
    </submittedName>
</protein>
<proteinExistence type="predicted"/>
<accession>A0A928KXG1</accession>
<name>A0A928KXG1_9FIRM</name>
<dbReference type="AlphaFoldDB" id="A0A928KXG1"/>